<protein>
    <recommendedName>
        <fullName evidence="4">DUF4345 domain-containing protein</fullName>
    </recommendedName>
</protein>
<keyword evidence="1" id="KW-0812">Transmembrane</keyword>
<reference evidence="2" key="2">
    <citation type="submission" date="2023-01" db="EMBL/GenBank/DDBJ databases">
        <title>Draft genome sequence of Algimonas ampicilliniresistens strain NBRC 108219.</title>
        <authorList>
            <person name="Sun Q."/>
            <person name="Mori K."/>
        </authorList>
    </citation>
    <scope>NUCLEOTIDE SEQUENCE</scope>
    <source>
        <strain evidence="2">NBRC 108219</strain>
    </source>
</reference>
<evidence type="ECO:0000256" key="1">
    <source>
        <dbReference type="SAM" id="Phobius"/>
    </source>
</evidence>
<evidence type="ECO:0000313" key="2">
    <source>
        <dbReference type="EMBL" id="GLQ22685.1"/>
    </source>
</evidence>
<reference evidence="2" key="1">
    <citation type="journal article" date="2014" name="Int. J. Syst. Evol. Microbiol.">
        <title>Complete genome of a new Firmicutes species belonging to the dominant human colonic microbiota ('Ruminococcus bicirculans') reveals two chromosomes and a selective capacity to utilize plant glucans.</title>
        <authorList>
            <consortium name="NISC Comparative Sequencing Program"/>
            <person name="Wegmann U."/>
            <person name="Louis P."/>
            <person name="Goesmann A."/>
            <person name="Henrissat B."/>
            <person name="Duncan S.H."/>
            <person name="Flint H.J."/>
        </authorList>
    </citation>
    <scope>NUCLEOTIDE SEQUENCE</scope>
    <source>
        <strain evidence="2">NBRC 108219</strain>
    </source>
</reference>
<dbReference type="RefSeq" id="WP_284387297.1">
    <property type="nucleotide sequence ID" value="NZ_BSNK01000001.1"/>
</dbReference>
<feature type="transmembrane region" description="Helical" evidence="1">
    <location>
        <begin position="75"/>
        <end position="95"/>
    </location>
</feature>
<dbReference type="Proteomes" id="UP001161391">
    <property type="component" value="Unassembled WGS sequence"/>
</dbReference>
<organism evidence="2 3">
    <name type="scientific">Algimonas ampicilliniresistens</name>
    <dbReference type="NCBI Taxonomy" id="1298735"/>
    <lineage>
        <taxon>Bacteria</taxon>
        <taxon>Pseudomonadati</taxon>
        <taxon>Pseudomonadota</taxon>
        <taxon>Alphaproteobacteria</taxon>
        <taxon>Maricaulales</taxon>
        <taxon>Robiginitomaculaceae</taxon>
        <taxon>Algimonas</taxon>
    </lineage>
</organism>
<comment type="caution">
    <text evidence="2">The sequence shown here is derived from an EMBL/GenBank/DDBJ whole genome shotgun (WGS) entry which is preliminary data.</text>
</comment>
<keyword evidence="1" id="KW-1133">Transmembrane helix</keyword>
<evidence type="ECO:0000313" key="3">
    <source>
        <dbReference type="Proteomes" id="UP001161391"/>
    </source>
</evidence>
<sequence>MTNLQKLALVPPFLLGLVMSAMALFAPTKIAEVLGGVTATGPVGAATLHADFTAYFTVFTIGVGAALFAGKRTWLWAPLGLFGITGIVRVIHGLMSGFGVGAAQPILIEIVTCGLILFAMRSSKST</sequence>
<keyword evidence="1" id="KW-0472">Membrane</keyword>
<proteinExistence type="predicted"/>
<keyword evidence="3" id="KW-1185">Reference proteome</keyword>
<feature type="transmembrane region" description="Helical" evidence="1">
    <location>
        <begin position="49"/>
        <end position="68"/>
    </location>
</feature>
<accession>A0ABQ5V7Q1</accession>
<evidence type="ECO:0008006" key="4">
    <source>
        <dbReference type="Google" id="ProtNLM"/>
    </source>
</evidence>
<gene>
    <name evidence="2" type="ORF">GCM10007853_05590</name>
</gene>
<dbReference type="EMBL" id="BSNK01000001">
    <property type="protein sequence ID" value="GLQ22685.1"/>
    <property type="molecule type" value="Genomic_DNA"/>
</dbReference>
<feature type="transmembrane region" description="Helical" evidence="1">
    <location>
        <begin position="101"/>
        <end position="120"/>
    </location>
</feature>
<name>A0ABQ5V7Q1_9PROT</name>